<organism evidence="1 2">
    <name type="scientific">Eumeta variegata</name>
    <name type="common">Bagworm moth</name>
    <name type="synonym">Eumeta japonica</name>
    <dbReference type="NCBI Taxonomy" id="151549"/>
    <lineage>
        <taxon>Eukaryota</taxon>
        <taxon>Metazoa</taxon>
        <taxon>Ecdysozoa</taxon>
        <taxon>Arthropoda</taxon>
        <taxon>Hexapoda</taxon>
        <taxon>Insecta</taxon>
        <taxon>Pterygota</taxon>
        <taxon>Neoptera</taxon>
        <taxon>Endopterygota</taxon>
        <taxon>Lepidoptera</taxon>
        <taxon>Glossata</taxon>
        <taxon>Ditrysia</taxon>
        <taxon>Tineoidea</taxon>
        <taxon>Psychidae</taxon>
        <taxon>Oiketicinae</taxon>
        <taxon>Eumeta</taxon>
    </lineage>
</organism>
<dbReference type="AlphaFoldDB" id="A0A4C1WPL0"/>
<dbReference type="EMBL" id="BGZK01000612">
    <property type="protein sequence ID" value="GBP52933.1"/>
    <property type="molecule type" value="Genomic_DNA"/>
</dbReference>
<gene>
    <name evidence="1" type="ORF">EVAR_47588_1</name>
</gene>
<keyword evidence="2" id="KW-1185">Reference proteome</keyword>
<accession>A0A4C1WPL0</accession>
<dbReference type="OrthoDB" id="6412933at2759"/>
<dbReference type="Proteomes" id="UP000299102">
    <property type="component" value="Unassembled WGS sequence"/>
</dbReference>
<evidence type="ECO:0000313" key="2">
    <source>
        <dbReference type="Proteomes" id="UP000299102"/>
    </source>
</evidence>
<reference evidence="1 2" key="1">
    <citation type="journal article" date="2019" name="Commun. Biol.">
        <title>The bagworm genome reveals a unique fibroin gene that provides high tensile strength.</title>
        <authorList>
            <person name="Kono N."/>
            <person name="Nakamura H."/>
            <person name="Ohtoshi R."/>
            <person name="Tomita M."/>
            <person name="Numata K."/>
            <person name="Arakawa K."/>
        </authorList>
    </citation>
    <scope>NUCLEOTIDE SEQUENCE [LARGE SCALE GENOMIC DNA]</scope>
</reference>
<sequence length="91" mass="9444">MSALPIIAKQNSPSVGLFTHQKGTNTAQYERNRSFGHLVHALGRAAGGAKLPSAGLCLNASKAVASLAESGKDTLAVEPRESGGSKQCDFY</sequence>
<proteinExistence type="predicted"/>
<name>A0A4C1WPL0_EUMVA</name>
<evidence type="ECO:0000313" key="1">
    <source>
        <dbReference type="EMBL" id="GBP52933.1"/>
    </source>
</evidence>
<comment type="caution">
    <text evidence="1">The sequence shown here is derived from an EMBL/GenBank/DDBJ whole genome shotgun (WGS) entry which is preliminary data.</text>
</comment>
<protein>
    <submittedName>
        <fullName evidence="1">Uncharacterized protein</fullName>
    </submittedName>
</protein>